<gene>
    <name evidence="1" type="ORF">VFH_I265280</name>
</gene>
<evidence type="ECO:0000313" key="1">
    <source>
        <dbReference type="EMBL" id="CAI8586680.1"/>
    </source>
</evidence>
<protein>
    <submittedName>
        <fullName evidence="1">Uncharacterized protein</fullName>
    </submittedName>
</protein>
<dbReference type="EMBL" id="OX451736">
    <property type="protein sequence ID" value="CAI8586680.1"/>
    <property type="molecule type" value="Genomic_DNA"/>
</dbReference>
<reference evidence="1 2" key="1">
    <citation type="submission" date="2023-01" db="EMBL/GenBank/DDBJ databases">
        <authorList>
            <person name="Kreplak J."/>
        </authorList>
    </citation>
    <scope>NUCLEOTIDE SEQUENCE [LARGE SCALE GENOMIC DNA]</scope>
</reference>
<name>A0AAV0YQM9_VICFA</name>
<accession>A0AAV0YQM9</accession>
<sequence length="141" mass="15751">MVIMENSIADMENIVLEIPIGIDVMEAIINVVRSHEDNIDVMKGSGLVYEISLLEPCSRVPTFQLDDPFNVLSKLDCIKSTCDIHISASLFKRHEFIRVVTTDGNVQLFKDDDIPIIVGDVDDVGVDACETLYELDDRVLP</sequence>
<proteinExistence type="predicted"/>
<dbReference type="AlphaFoldDB" id="A0AAV0YQM9"/>
<keyword evidence="2" id="KW-1185">Reference proteome</keyword>
<evidence type="ECO:0000313" key="2">
    <source>
        <dbReference type="Proteomes" id="UP001157006"/>
    </source>
</evidence>
<organism evidence="1 2">
    <name type="scientific">Vicia faba</name>
    <name type="common">Broad bean</name>
    <name type="synonym">Faba vulgaris</name>
    <dbReference type="NCBI Taxonomy" id="3906"/>
    <lineage>
        <taxon>Eukaryota</taxon>
        <taxon>Viridiplantae</taxon>
        <taxon>Streptophyta</taxon>
        <taxon>Embryophyta</taxon>
        <taxon>Tracheophyta</taxon>
        <taxon>Spermatophyta</taxon>
        <taxon>Magnoliopsida</taxon>
        <taxon>eudicotyledons</taxon>
        <taxon>Gunneridae</taxon>
        <taxon>Pentapetalae</taxon>
        <taxon>rosids</taxon>
        <taxon>fabids</taxon>
        <taxon>Fabales</taxon>
        <taxon>Fabaceae</taxon>
        <taxon>Papilionoideae</taxon>
        <taxon>50 kb inversion clade</taxon>
        <taxon>NPAAA clade</taxon>
        <taxon>Hologalegina</taxon>
        <taxon>IRL clade</taxon>
        <taxon>Fabeae</taxon>
        <taxon>Vicia</taxon>
    </lineage>
</organism>
<dbReference type="Proteomes" id="UP001157006">
    <property type="component" value="Chromosome 1L"/>
</dbReference>